<dbReference type="GO" id="GO:0005737">
    <property type="term" value="C:cytoplasm"/>
    <property type="evidence" value="ECO:0007669"/>
    <property type="project" value="UniProtKB-ARBA"/>
</dbReference>
<evidence type="ECO:0000256" key="1">
    <source>
        <dbReference type="ARBA" id="ARBA00022980"/>
    </source>
</evidence>
<dbReference type="EMBL" id="LCKQ01000003">
    <property type="protein sequence ID" value="KKU04119.1"/>
    <property type="molecule type" value="Genomic_DNA"/>
</dbReference>
<dbReference type="GO" id="GO:0003735">
    <property type="term" value="F:structural constituent of ribosome"/>
    <property type="evidence" value="ECO:0007669"/>
    <property type="project" value="InterPro"/>
</dbReference>
<dbReference type="NCBIfam" id="TIGR00002">
    <property type="entry name" value="S16"/>
    <property type="match status" value="1"/>
</dbReference>
<accession>A0A0G1M756</accession>
<reference evidence="4 5" key="1">
    <citation type="journal article" date="2015" name="Nature">
        <title>rRNA introns, odd ribosomes, and small enigmatic genomes across a large radiation of phyla.</title>
        <authorList>
            <person name="Brown C.T."/>
            <person name="Hug L.A."/>
            <person name="Thomas B.C."/>
            <person name="Sharon I."/>
            <person name="Castelle C.J."/>
            <person name="Singh A."/>
            <person name="Wilkins M.J."/>
            <person name="Williams K.H."/>
            <person name="Banfield J.F."/>
        </authorList>
    </citation>
    <scope>NUCLEOTIDE SEQUENCE [LARGE SCALE GENOMIC DNA]</scope>
</reference>
<keyword evidence="1 3" id="KW-0689">Ribosomal protein</keyword>
<dbReference type="PANTHER" id="PTHR12919:SF20">
    <property type="entry name" value="SMALL RIBOSOMAL SUBUNIT PROTEIN BS16M"/>
    <property type="match status" value="1"/>
</dbReference>
<evidence type="ECO:0000313" key="5">
    <source>
        <dbReference type="Proteomes" id="UP000034086"/>
    </source>
</evidence>
<dbReference type="GO" id="GO:0015935">
    <property type="term" value="C:small ribosomal subunit"/>
    <property type="evidence" value="ECO:0007669"/>
    <property type="project" value="TreeGrafter"/>
</dbReference>
<dbReference type="InterPro" id="IPR000307">
    <property type="entry name" value="Ribosomal_bS16"/>
</dbReference>
<keyword evidence="2 3" id="KW-0687">Ribonucleoprotein</keyword>
<dbReference type="GO" id="GO:0006412">
    <property type="term" value="P:translation"/>
    <property type="evidence" value="ECO:0007669"/>
    <property type="project" value="UniProtKB-UniRule"/>
</dbReference>
<comment type="similarity">
    <text evidence="3">Belongs to the bacterial ribosomal protein bS16 family.</text>
</comment>
<name>A0A0G1M756_9BACT</name>
<dbReference type="InterPro" id="IPR023803">
    <property type="entry name" value="Ribosomal_bS16_dom_sf"/>
</dbReference>
<dbReference type="HAMAP" id="MF_00385">
    <property type="entry name" value="Ribosomal_bS16"/>
    <property type="match status" value="1"/>
</dbReference>
<gene>
    <name evidence="3" type="primary">rpsP</name>
    <name evidence="4" type="ORF">UX03_C0003G0006</name>
</gene>
<dbReference type="Proteomes" id="UP000034086">
    <property type="component" value="Unassembled WGS sequence"/>
</dbReference>
<dbReference type="Pfam" id="PF00886">
    <property type="entry name" value="Ribosomal_S16"/>
    <property type="match status" value="1"/>
</dbReference>
<organism evidence="4 5">
    <name type="scientific">Candidatus Woesebacteria bacterium GW2011_GWE1_45_18</name>
    <dbReference type="NCBI Taxonomy" id="1618598"/>
    <lineage>
        <taxon>Bacteria</taxon>
        <taxon>Candidatus Woeseibacteriota</taxon>
    </lineage>
</organism>
<evidence type="ECO:0000313" key="4">
    <source>
        <dbReference type="EMBL" id="KKU04119.1"/>
    </source>
</evidence>
<dbReference type="PANTHER" id="PTHR12919">
    <property type="entry name" value="30S RIBOSOMAL PROTEIN S16"/>
    <property type="match status" value="1"/>
</dbReference>
<comment type="caution">
    <text evidence="4">The sequence shown here is derived from an EMBL/GenBank/DDBJ whole genome shotgun (WGS) entry which is preliminary data.</text>
</comment>
<dbReference type="SUPFAM" id="SSF54565">
    <property type="entry name" value="Ribosomal protein S16"/>
    <property type="match status" value="1"/>
</dbReference>
<evidence type="ECO:0000256" key="2">
    <source>
        <dbReference type="ARBA" id="ARBA00023274"/>
    </source>
</evidence>
<protein>
    <recommendedName>
        <fullName evidence="3">Small ribosomal subunit protein bS16</fullName>
    </recommendedName>
</protein>
<dbReference type="AlphaFoldDB" id="A0A0G1M756"/>
<evidence type="ECO:0000256" key="3">
    <source>
        <dbReference type="HAMAP-Rule" id="MF_00385"/>
    </source>
</evidence>
<proteinExistence type="inferred from homology"/>
<dbReference type="Gene3D" id="3.30.1320.10">
    <property type="match status" value="1"/>
</dbReference>
<sequence length="74" mass="8294">MLKIRLNPTGVANKPFYRIVVTDERKKLGGKALAILGYWQPGKDVLEIDKEGVKSWEKKGAKITEAVSKLLNLK</sequence>